<dbReference type="AlphaFoldDB" id="C0EIF6"/>
<accession>C0EIF6</accession>
<dbReference type="EMBL" id="ACEC01000126">
    <property type="protein sequence ID" value="EEG28752.1"/>
    <property type="molecule type" value="Genomic_DNA"/>
</dbReference>
<dbReference type="STRING" id="537013.CLOSTMETH_03651"/>
<protein>
    <submittedName>
        <fullName evidence="2">Uncharacterized protein</fullName>
    </submittedName>
</protein>
<keyword evidence="1" id="KW-0812">Transmembrane</keyword>
<feature type="transmembrane region" description="Helical" evidence="1">
    <location>
        <begin position="12"/>
        <end position="42"/>
    </location>
</feature>
<sequence length="43" mass="4237">MSLFCPSGIDGIAGVLLVGFAAIYASCVSNSLMIGGSLAGFLL</sequence>
<keyword evidence="3" id="KW-1185">Reference proteome</keyword>
<comment type="caution">
    <text evidence="2">The sequence shown here is derived from an EMBL/GenBank/DDBJ whole genome shotgun (WGS) entry which is preliminary data.</text>
</comment>
<evidence type="ECO:0000313" key="2">
    <source>
        <dbReference type="EMBL" id="EEG28752.1"/>
    </source>
</evidence>
<dbReference type="Proteomes" id="UP000003340">
    <property type="component" value="Unassembled WGS sequence"/>
</dbReference>
<reference evidence="2 3" key="1">
    <citation type="submission" date="2009-01" db="EMBL/GenBank/DDBJ databases">
        <authorList>
            <person name="Fulton L."/>
            <person name="Clifton S."/>
            <person name="Fulton B."/>
            <person name="Xu J."/>
            <person name="Minx P."/>
            <person name="Pepin K.H."/>
            <person name="Johnson M."/>
            <person name="Bhonagiri V."/>
            <person name="Nash W.E."/>
            <person name="Mardis E.R."/>
            <person name="Wilson R.K."/>
        </authorList>
    </citation>
    <scope>NUCLEOTIDE SEQUENCE [LARGE SCALE GENOMIC DNA]</scope>
    <source>
        <strain evidence="2 3">DSM 5476</strain>
    </source>
</reference>
<evidence type="ECO:0000256" key="1">
    <source>
        <dbReference type="SAM" id="Phobius"/>
    </source>
</evidence>
<organism evidence="2 3">
    <name type="scientific">[Clostridium] methylpentosum DSM 5476</name>
    <dbReference type="NCBI Taxonomy" id="537013"/>
    <lineage>
        <taxon>Bacteria</taxon>
        <taxon>Bacillati</taxon>
        <taxon>Bacillota</taxon>
        <taxon>Clostridia</taxon>
        <taxon>Eubacteriales</taxon>
        <taxon>Oscillospiraceae</taxon>
        <taxon>Oscillospiraceae incertae sedis</taxon>
    </lineage>
</organism>
<name>C0EIF6_9FIRM</name>
<proteinExistence type="predicted"/>
<dbReference type="HOGENOM" id="CLU_3231846_0_0_9"/>
<keyword evidence="1" id="KW-1133">Transmembrane helix</keyword>
<evidence type="ECO:0000313" key="3">
    <source>
        <dbReference type="Proteomes" id="UP000003340"/>
    </source>
</evidence>
<gene>
    <name evidence="2" type="ORF">CLOSTMETH_03651</name>
</gene>
<reference evidence="2 3" key="2">
    <citation type="submission" date="2009-02" db="EMBL/GenBank/DDBJ databases">
        <title>Draft genome sequence of Clostridium methylpentosum (DSM 5476).</title>
        <authorList>
            <person name="Sudarsanam P."/>
            <person name="Ley R."/>
            <person name="Guruge J."/>
            <person name="Turnbaugh P.J."/>
            <person name="Mahowald M."/>
            <person name="Liep D."/>
            <person name="Gordon J."/>
        </authorList>
    </citation>
    <scope>NUCLEOTIDE SEQUENCE [LARGE SCALE GENOMIC DNA]</scope>
    <source>
        <strain evidence="2 3">DSM 5476</strain>
    </source>
</reference>
<keyword evidence="1" id="KW-0472">Membrane</keyword>